<evidence type="ECO:0000259" key="19">
    <source>
        <dbReference type="SMART" id="SM01217"/>
    </source>
</evidence>
<dbReference type="Gene3D" id="2.60.40.10">
    <property type="entry name" value="Immunoglobulins"/>
    <property type="match status" value="1"/>
</dbReference>
<dbReference type="Pfam" id="PF00933">
    <property type="entry name" value="Glyco_hydro_3"/>
    <property type="match status" value="1"/>
</dbReference>
<dbReference type="PRINTS" id="PR00133">
    <property type="entry name" value="GLHYDRLASE3"/>
</dbReference>
<comment type="subcellular location">
    <subcellularLocation>
        <location evidence="2">Secreted</location>
    </subcellularLocation>
</comment>
<organism evidence="20">
    <name type="scientific">Talaromyces piceae</name>
    <dbReference type="NCBI Taxonomy" id="153982"/>
    <lineage>
        <taxon>Eukaryota</taxon>
        <taxon>Fungi</taxon>
        <taxon>Dikarya</taxon>
        <taxon>Ascomycota</taxon>
        <taxon>Pezizomycotina</taxon>
        <taxon>Eurotiomycetes</taxon>
        <taxon>Eurotiomycetidae</taxon>
        <taxon>Eurotiales</taxon>
        <taxon>Trichocomaceae</taxon>
        <taxon>Talaromyces</taxon>
        <taxon>Talaromyces sect. Islandici</taxon>
    </lineage>
</organism>
<dbReference type="InterPro" id="IPR036881">
    <property type="entry name" value="Glyco_hydro_3_C_sf"/>
</dbReference>
<feature type="domain" description="Fibronectin type III-like" evidence="19">
    <location>
        <begin position="813"/>
        <end position="880"/>
    </location>
</feature>
<comment type="function">
    <text evidence="14">Beta-glucosidases are one of a number of cellulolytic enzymes involved in the degradation of cellulosic biomass. Catalyzes the last step releasing glucose from the inhibitory cellobiose.</text>
</comment>
<dbReference type="Gene3D" id="3.40.50.1700">
    <property type="entry name" value="Glycoside hydrolase family 3 C-terminal domain"/>
    <property type="match status" value="1"/>
</dbReference>
<dbReference type="InterPro" id="IPR050288">
    <property type="entry name" value="Cellulose_deg_GH3"/>
</dbReference>
<evidence type="ECO:0000256" key="16">
    <source>
        <dbReference type="ARBA" id="ARBA00041282"/>
    </source>
</evidence>
<dbReference type="InterPro" id="IPR026891">
    <property type="entry name" value="Fn3-like"/>
</dbReference>
<dbReference type="InterPro" id="IPR013783">
    <property type="entry name" value="Ig-like_fold"/>
</dbReference>
<comment type="catalytic activity">
    <reaction evidence="1">
        <text>Hydrolysis of terminal, non-reducing beta-D-glucosyl residues with release of beta-D-glucose.</text>
        <dbReference type="EC" id="3.2.1.21"/>
    </reaction>
</comment>
<evidence type="ECO:0000256" key="13">
    <source>
        <dbReference type="ARBA" id="ARBA00023326"/>
    </source>
</evidence>
<dbReference type="GO" id="GO:0005576">
    <property type="term" value="C:extracellular region"/>
    <property type="evidence" value="ECO:0007669"/>
    <property type="project" value="UniProtKB-SubCell"/>
</dbReference>
<dbReference type="FunFam" id="3.20.20.300:FF:000002">
    <property type="entry name" value="Probable beta-glucosidase"/>
    <property type="match status" value="1"/>
</dbReference>
<dbReference type="PANTHER" id="PTHR42715:SF5">
    <property type="entry name" value="BETA-GLUCOSIDASE M-RELATED"/>
    <property type="match status" value="1"/>
</dbReference>
<dbReference type="SMART" id="SM01217">
    <property type="entry name" value="Fn3_like"/>
    <property type="match status" value="1"/>
</dbReference>
<evidence type="ECO:0000256" key="4">
    <source>
        <dbReference type="ARBA" id="ARBA00005336"/>
    </source>
</evidence>
<keyword evidence="10" id="KW-0325">Glycoprotein</keyword>
<dbReference type="InterPro" id="IPR036962">
    <property type="entry name" value="Glyco_hydro_3_N_sf"/>
</dbReference>
<dbReference type="AlphaFoldDB" id="A0A2D2AGW0"/>
<keyword evidence="11" id="KW-0119">Carbohydrate metabolism</keyword>
<keyword evidence="12" id="KW-0326">Glycosidase</keyword>
<evidence type="ECO:0000256" key="9">
    <source>
        <dbReference type="ARBA" id="ARBA00023001"/>
    </source>
</evidence>
<protein>
    <recommendedName>
        <fullName evidence="15">Probable beta-glucosidase M</fullName>
        <ecNumber evidence="5">3.2.1.21</ecNumber>
    </recommendedName>
    <alternativeName>
        <fullName evidence="16">Beta-D-glucoside glucohydrolase M</fullName>
    </alternativeName>
    <alternativeName>
        <fullName evidence="17">Cellobiase M</fullName>
    </alternativeName>
    <alternativeName>
        <fullName evidence="18">Gentiobiase M</fullName>
    </alternativeName>
</protein>
<dbReference type="SUPFAM" id="SSF51445">
    <property type="entry name" value="(Trans)glycosidases"/>
    <property type="match status" value="1"/>
</dbReference>
<evidence type="ECO:0000256" key="6">
    <source>
        <dbReference type="ARBA" id="ARBA00022525"/>
    </source>
</evidence>
<dbReference type="EC" id="3.2.1.21" evidence="5"/>
<dbReference type="InterPro" id="IPR017853">
    <property type="entry name" value="GH"/>
</dbReference>
<evidence type="ECO:0000313" key="20">
    <source>
        <dbReference type="EMBL" id="ATQ35961.1"/>
    </source>
</evidence>
<dbReference type="PANTHER" id="PTHR42715">
    <property type="entry name" value="BETA-GLUCOSIDASE"/>
    <property type="match status" value="1"/>
</dbReference>
<reference evidence="20" key="1">
    <citation type="journal article" date="2017" name="3 Biotech.">
        <title>Genome sequence of Talaromyces piceus 9-3 provides insights into lignocellulose degradation.</title>
        <authorList>
            <person name="He R."/>
            <person name="Bai X."/>
            <person name="Cai P."/>
            <person name="Sun C."/>
            <person name="Zhang D."/>
            <person name="Chen S."/>
        </authorList>
    </citation>
    <scope>NUCLEOTIDE SEQUENCE</scope>
    <source>
        <strain evidence="20">9-3</strain>
    </source>
</reference>
<dbReference type="GO" id="GO:0008422">
    <property type="term" value="F:beta-glucosidase activity"/>
    <property type="evidence" value="ECO:0007669"/>
    <property type="project" value="UniProtKB-EC"/>
</dbReference>
<evidence type="ECO:0000256" key="15">
    <source>
        <dbReference type="ARBA" id="ARBA00039571"/>
    </source>
</evidence>
<sequence length="892" mass="95738">MAPVHAFTKKCIKRMTVELVTGPGSDVDSFICVFLALGHLAYASTAPASTTAITATGTPTQSILAEATSALSAAGRSSPTSSNGLSTVFQRLFESIDVLGAFIVKATAEAELQLQKLVHPELFYSYGESPPVYPTPQGSGAGEWDDAYAQARAIVANMTTNEKAGILYGGLDAKGCSGFTGSVSRLGFPGICLNDAESGVRTGELVNGYPAQLHIGASWNRSLAFERARHLGREFKAKGVNVLLGPVIGPLGRVAKGGRNWEGFSNDPYLAGELVAPTVAGIQESVIACAKHLIANEQETNRLPFLAGFLGLFNQSVSSNLDDRTMHELYLWPWYDAVKAGVGSVMCSYNRINNSYGCQNSKVINGHLKTELGFQGFVVSDWYAQRSGVASANAGLDMAMPNSRYWDLFQLSLAVANGSVNATRLDDMATRILASWYRFAHFDNPGMKDHASTDARDPASEPVLLQSAVEGHVLVKNIRNALPLKSPKSLSVFGYDADGGRNTSASDSTLYEFGLTNAPEYTNGKSFSGLDMLLYMAEVVPDGNHGPSVALNGTLKTGGGSGAITPTSSISPYDALLQQASQDGTIITGDLASFNPRVNETDVCLVFINALSSESWDRATLADNYSDQLILNVASQCNNTIVVIHNAGIRLVDRWIEHENVTAAIFAHLPGQLSGSSLTEILYGRQSPSGRLPYTVAKKEEDYGSLLEPTLPDSDAFFYSQSNFTEGLFIDYKSFIQSDITPRFAFGFGLTYAEFEYSDLKVKKNSSADTSFLPPDALEPGSVSPEGGIASLYDVIVNIEATITNTGSIAAAEVAQLYIGIPKSGLPRALRGFDKQLIQPGQNTTVSFPIRRRDLSIWDTVQQQWTLQQGSYNVMVGKSVLDIQLNGTLIID</sequence>
<evidence type="ECO:0000256" key="17">
    <source>
        <dbReference type="ARBA" id="ARBA00041589"/>
    </source>
</evidence>
<keyword evidence="8" id="KW-0378">Hydrolase</keyword>
<dbReference type="Pfam" id="PF01915">
    <property type="entry name" value="Glyco_hydro_3_C"/>
    <property type="match status" value="1"/>
</dbReference>
<evidence type="ECO:0000256" key="18">
    <source>
        <dbReference type="ARBA" id="ARBA00041805"/>
    </source>
</evidence>
<keyword evidence="7" id="KW-0732">Signal</keyword>
<evidence type="ECO:0000256" key="7">
    <source>
        <dbReference type="ARBA" id="ARBA00022729"/>
    </source>
</evidence>
<keyword evidence="9" id="KW-0136">Cellulose degradation</keyword>
<evidence type="ECO:0000256" key="1">
    <source>
        <dbReference type="ARBA" id="ARBA00000448"/>
    </source>
</evidence>
<evidence type="ECO:0000256" key="8">
    <source>
        <dbReference type="ARBA" id="ARBA00022801"/>
    </source>
</evidence>
<accession>A0A2D2AGW0</accession>
<comment type="pathway">
    <text evidence="3">Glycan metabolism; cellulose degradation.</text>
</comment>
<keyword evidence="13" id="KW-0624">Polysaccharide degradation</keyword>
<dbReference type="GO" id="GO:0030245">
    <property type="term" value="P:cellulose catabolic process"/>
    <property type="evidence" value="ECO:0007669"/>
    <property type="project" value="UniProtKB-KW"/>
</dbReference>
<evidence type="ECO:0000256" key="3">
    <source>
        <dbReference type="ARBA" id="ARBA00004987"/>
    </source>
</evidence>
<evidence type="ECO:0000256" key="11">
    <source>
        <dbReference type="ARBA" id="ARBA00023277"/>
    </source>
</evidence>
<evidence type="ECO:0000256" key="14">
    <source>
        <dbReference type="ARBA" id="ARBA00024983"/>
    </source>
</evidence>
<dbReference type="InterPro" id="IPR002772">
    <property type="entry name" value="Glyco_hydro_3_C"/>
</dbReference>
<evidence type="ECO:0000256" key="10">
    <source>
        <dbReference type="ARBA" id="ARBA00023180"/>
    </source>
</evidence>
<proteinExistence type="evidence at transcript level"/>
<dbReference type="Gene3D" id="3.20.20.300">
    <property type="entry name" value="Glycoside hydrolase, family 3, N-terminal domain"/>
    <property type="match status" value="1"/>
</dbReference>
<comment type="similarity">
    <text evidence="4">Belongs to the glycosyl hydrolase 3 family.</text>
</comment>
<dbReference type="InterPro" id="IPR001764">
    <property type="entry name" value="Glyco_hydro_3_N"/>
</dbReference>
<dbReference type="Pfam" id="PF14310">
    <property type="entry name" value="Fn3-like"/>
    <property type="match status" value="1"/>
</dbReference>
<keyword evidence="6" id="KW-0964">Secreted</keyword>
<evidence type="ECO:0000256" key="5">
    <source>
        <dbReference type="ARBA" id="ARBA00012744"/>
    </source>
</evidence>
<evidence type="ECO:0000256" key="2">
    <source>
        <dbReference type="ARBA" id="ARBA00004613"/>
    </source>
</evidence>
<evidence type="ECO:0000256" key="12">
    <source>
        <dbReference type="ARBA" id="ARBA00023295"/>
    </source>
</evidence>
<dbReference type="EMBL" id="MF668297">
    <property type="protein sequence ID" value="ATQ35961.1"/>
    <property type="molecule type" value="mRNA"/>
</dbReference>
<name>A0A2D2AGW0_9EURO</name>
<dbReference type="SUPFAM" id="SSF52279">
    <property type="entry name" value="Beta-D-glucan exohydrolase, C-terminal domain"/>
    <property type="match status" value="1"/>
</dbReference>